<dbReference type="Proteomes" id="UP000789595">
    <property type="component" value="Unassembled WGS sequence"/>
</dbReference>
<feature type="compositionally biased region" description="Low complexity" evidence="1">
    <location>
        <begin position="384"/>
        <end position="394"/>
    </location>
</feature>
<accession>A0A7S3ZKK2</accession>
<dbReference type="EMBL" id="CAKKNE010000006">
    <property type="protein sequence ID" value="CAH0378601.1"/>
    <property type="molecule type" value="Genomic_DNA"/>
</dbReference>
<evidence type="ECO:0000313" key="2">
    <source>
        <dbReference type="EMBL" id="CAE0686122.1"/>
    </source>
</evidence>
<proteinExistence type="predicted"/>
<name>A0A7S3ZKK2_9STRA</name>
<reference evidence="2" key="1">
    <citation type="submission" date="2021-01" db="EMBL/GenBank/DDBJ databases">
        <authorList>
            <person name="Corre E."/>
            <person name="Pelletier E."/>
            <person name="Niang G."/>
            <person name="Scheremetjew M."/>
            <person name="Finn R."/>
            <person name="Kale V."/>
            <person name="Holt S."/>
            <person name="Cochrane G."/>
            <person name="Meng A."/>
            <person name="Brown T."/>
            <person name="Cohen L."/>
        </authorList>
    </citation>
    <scope>NUCLEOTIDE SEQUENCE</scope>
    <source>
        <strain evidence="2">CCMP1756</strain>
    </source>
</reference>
<dbReference type="EMBL" id="HBIW01001803">
    <property type="protein sequence ID" value="CAE0686122.1"/>
    <property type="molecule type" value="Transcribed_RNA"/>
</dbReference>
<feature type="region of interest" description="Disordered" evidence="1">
    <location>
        <begin position="106"/>
        <end position="129"/>
    </location>
</feature>
<feature type="region of interest" description="Disordered" evidence="1">
    <location>
        <begin position="359"/>
        <end position="399"/>
    </location>
</feature>
<reference evidence="3" key="2">
    <citation type="submission" date="2021-11" db="EMBL/GenBank/DDBJ databases">
        <authorList>
            <consortium name="Genoscope - CEA"/>
            <person name="William W."/>
        </authorList>
    </citation>
    <scope>NUCLEOTIDE SEQUENCE</scope>
</reference>
<dbReference type="InterPro" id="IPR035441">
    <property type="entry name" value="TFIIS/LEDGF_dom_sf"/>
</dbReference>
<dbReference type="SUPFAM" id="SSF47676">
    <property type="entry name" value="Conserved domain common to transcription factors TFIIS, elongin A, CRSP70"/>
    <property type="match status" value="1"/>
</dbReference>
<gene>
    <name evidence="2" type="ORF">PCAL00307_LOCUS1556</name>
    <name evidence="3" type="ORF">PECAL_6P01920</name>
</gene>
<evidence type="ECO:0000313" key="3">
    <source>
        <dbReference type="EMBL" id="CAH0378601.1"/>
    </source>
</evidence>
<organism evidence="2">
    <name type="scientific">Pelagomonas calceolata</name>
    <dbReference type="NCBI Taxonomy" id="35677"/>
    <lineage>
        <taxon>Eukaryota</taxon>
        <taxon>Sar</taxon>
        <taxon>Stramenopiles</taxon>
        <taxon>Ochrophyta</taxon>
        <taxon>Pelagophyceae</taxon>
        <taxon>Pelagomonadales</taxon>
        <taxon>Pelagomonadaceae</taxon>
        <taxon>Pelagomonas</taxon>
    </lineage>
</organism>
<dbReference type="AlphaFoldDB" id="A0A7S3ZKK2"/>
<evidence type="ECO:0008006" key="5">
    <source>
        <dbReference type="Google" id="ProtNLM"/>
    </source>
</evidence>
<protein>
    <recommendedName>
        <fullName evidence="5">TFIIS N-terminal domain-containing protein</fullName>
    </recommendedName>
</protein>
<keyword evidence="4" id="KW-1185">Reference proteome</keyword>
<evidence type="ECO:0000256" key="1">
    <source>
        <dbReference type="SAM" id="MobiDB-lite"/>
    </source>
</evidence>
<evidence type="ECO:0000313" key="4">
    <source>
        <dbReference type="Proteomes" id="UP000789595"/>
    </source>
</evidence>
<sequence>MALMYIDGPLQIDDMDDRVKLVDMLDGASDGACLAVLNRLDALPVPIKDIIKLVAKKLARVRKHETRAVADAASALIAKWCAHYNSTAPPVSPRAQKPPEVVDLTKEKEKPMPRWKQAQPRTAPVPKPPLQREASVTFEDDEILRKAARHLRGGLTRVSKVAQAPSAEPARQEASLQKHDREALLDIITKVAKGVPIHTLVRASEALKNTPSLSNDVRSGCWRAACLELSQRTKRSGLDSPKFFDSLLQLLEACLRHGTIEEDKTAEDCLEHFSTSTSSDTRKKKAEELLITYRGGFDPFVGTECVVEGSECIVTKAKGNERYEVKFAGARKFTDGGRWCGTYKRSELQVVDRPKISDDKEEEFDVHKEVEAAPKAPKRPRVAEPPVAEPAEPEIGGLGTRTTKETEEKLCNDVLWSVDDADQEDGQLHPRNNLPPVPPGHKRVFWRKATVTVPGQEPFVLDRTGVDDIDGCVMPRVRIAADDAATVFDEYVVAVHDMYYDEPLNDPDADVELMLVFAYMYTHRMLLLRDCPLPRSALEKLSFDVNRELVECVVLQHPTSVELVRGSVRVGWVDDASADYFRWRDLDGDRIVKARSPAMEAAERARKFMS</sequence>